<dbReference type="NCBIfam" id="TIGR03142">
    <property type="entry name" value="cytochro_ccmI"/>
    <property type="match status" value="1"/>
</dbReference>
<evidence type="ECO:0000259" key="7">
    <source>
        <dbReference type="Pfam" id="PF23914"/>
    </source>
</evidence>
<dbReference type="PANTHER" id="PTHR47870:SF1">
    <property type="entry name" value="CYTOCHROME C-TYPE BIOGENESIS PROTEIN CCMH"/>
    <property type="match status" value="1"/>
</dbReference>
<keyword evidence="5" id="KW-0812">Transmembrane</keyword>
<dbReference type="OrthoDB" id="9776053at2"/>
<gene>
    <name evidence="8" type="primary">ccmI</name>
    <name evidence="8" type="ORF">DI392_02005</name>
</gene>
<organism evidence="8 9">
    <name type="scientific">Vibrio albus</name>
    <dbReference type="NCBI Taxonomy" id="2200953"/>
    <lineage>
        <taxon>Bacteria</taxon>
        <taxon>Pseudomonadati</taxon>
        <taxon>Pseudomonadota</taxon>
        <taxon>Gammaproteobacteria</taxon>
        <taxon>Vibrionales</taxon>
        <taxon>Vibrionaceae</taxon>
        <taxon>Vibrio</taxon>
    </lineage>
</organism>
<keyword evidence="3" id="KW-0201">Cytochrome c-type biogenesis</keyword>
<dbReference type="SUPFAM" id="SSF48452">
    <property type="entry name" value="TPR-like"/>
    <property type="match status" value="1"/>
</dbReference>
<dbReference type="Proteomes" id="UP000245362">
    <property type="component" value="Unassembled WGS sequence"/>
</dbReference>
<evidence type="ECO:0000313" key="8">
    <source>
        <dbReference type="EMBL" id="PWI35075.1"/>
    </source>
</evidence>
<keyword evidence="5" id="KW-1133">Transmembrane helix</keyword>
<dbReference type="Pfam" id="PF23892">
    <property type="entry name" value="Ig_CycH"/>
    <property type="match status" value="1"/>
</dbReference>
<evidence type="ECO:0000256" key="1">
    <source>
        <dbReference type="ARBA" id="ARBA00004196"/>
    </source>
</evidence>
<evidence type="ECO:0000259" key="6">
    <source>
        <dbReference type="Pfam" id="PF23892"/>
    </source>
</evidence>
<dbReference type="Gene3D" id="1.25.40.10">
    <property type="entry name" value="Tetratricopeptide repeat domain"/>
    <property type="match status" value="1"/>
</dbReference>
<feature type="domain" description="Cytochrome c-type biogenesis protein H Ig-like" evidence="6">
    <location>
        <begin position="303"/>
        <end position="405"/>
    </location>
</feature>
<dbReference type="GO" id="GO:0017004">
    <property type="term" value="P:cytochrome complex assembly"/>
    <property type="evidence" value="ECO:0007669"/>
    <property type="project" value="UniProtKB-KW"/>
</dbReference>
<dbReference type="InterPro" id="IPR011990">
    <property type="entry name" value="TPR-like_helical_dom_sf"/>
</dbReference>
<dbReference type="PANTHER" id="PTHR47870">
    <property type="entry name" value="CYTOCHROME C-TYPE BIOGENESIS PROTEIN CCMH"/>
    <property type="match status" value="1"/>
</dbReference>
<evidence type="ECO:0000256" key="4">
    <source>
        <dbReference type="ARBA" id="ARBA00022803"/>
    </source>
</evidence>
<evidence type="ECO:0000256" key="2">
    <source>
        <dbReference type="ARBA" id="ARBA00022737"/>
    </source>
</evidence>
<keyword evidence="4" id="KW-0802">TPR repeat</keyword>
<dbReference type="InterPro" id="IPR051263">
    <property type="entry name" value="C-type_cytochrome_biogenesis"/>
</dbReference>
<name>A0A2U3BE71_9VIBR</name>
<dbReference type="AlphaFoldDB" id="A0A2U3BE71"/>
<sequence>MTVFWLLTGMVLFFACLMLAVPLFSQSRYDAKAERDQLNKAFYTDRIDELNEEIESGIASEQDDLISDLKQSLLDDIPPEEADRHKKEEAVTTSPIRLFLPSVLVLFALSYGIYTTVGALPEVERWQKARGNLNPLLEKLMSGRGDELSETEMQNVILGLRTRLYDMPEDAEGWLLLGRVALSGQDLQTGGDAMKKAYKLKPEDPDIRLGFAQALMMSRNEVDQNEGRSILMDLVRENYADLRVYSMLAFDAYQQQEFEMAIQYWHIMQQLVGPEDSRYTMLERSIESAKSKLGAASQSGIQIPVTISLAPDVHYPAEAALIVSVTDGKGSPVPVAAARYPVGQFPRTVILDDSSAMMQGQSLSELETIQVKARIDIDGNVATQEGDWFGTSAIMKLGEQVAITIKNKY</sequence>
<keyword evidence="9" id="KW-1185">Reference proteome</keyword>
<keyword evidence="2" id="KW-0677">Repeat</keyword>
<feature type="domain" description="Cytochrome c-type biogenesis protein H TPR" evidence="7">
    <location>
        <begin position="122"/>
        <end position="279"/>
    </location>
</feature>
<reference evidence="8 9" key="1">
    <citation type="submission" date="2018-05" db="EMBL/GenBank/DDBJ databases">
        <title>Vibrio limimaris sp. nov., isolated from marine sediment.</title>
        <authorList>
            <person name="Li C.-M."/>
        </authorList>
    </citation>
    <scope>NUCLEOTIDE SEQUENCE [LARGE SCALE GENOMIC DNA]</scope>
    <source>
        <strain evidence="8 9">E4404</strain>
    </source>
</reference>
<accession>A0A2U3BE71</accession>
<dbReference type="InterPro" id="IPR056413">
    <property type="entry name" value="TPR_CcmH_CycH"/>
</dbReference>
<keyword evidence="5" id="KW-0472">Membrane</keyword>
<dbReference type="GO" id="GO:0030313">
    <property type="term" value="C:cell envelope"/>
    <property type="evidence" value="ECO:0007669"/>
    <property type="project" value="UniProtKB-SubCell"/>
</dbReference>
<dbReference type="EMBL" id="QFWT01000001">
    <property type="protein sequence ID" value="PWI35075.1"/>
    <property type="molecule type" value="Genomic_DNA"/>
</dbReference>
<proteinExistence type="predicted"/>
<evidence type="ECO:0000256" key="5">
    <source>
        <dbReference type="SAM" id="Phobius"/>
    </source>
</evidence>
<dbReference type="GO" id="GO:0005886">
    <property type="term" value="C:plasma membrane"/>
    <property type="evidence" value="ECO:0007669"/>
    <property type="project" value="TreeGrafter"/>
</dbReference>
<feature type="transmembrane region" description="Helical" evidence="5">
    <location>
        <begin position="96"/>
        <end position="114"/>
    </location>
</feature>
<comment type="subcellular location">
    <subcellularLocation>
        <location evidence="1">Cell envelope</location>
    </subcellularLocation>
</comment>
<dbReference type="RefSeq" id="WP_109318227.1">
    <property type="nucleotide sequence ID" value="NZ_QFWT01000001.1"/>
</dbReference>
<evidence type="ECO:0000313" key="9">
    <source>
        <dbReference type="Proteomes" id="UP000245362"/>
    </source>
</evidence>
<dbReference type="InterPro" id="IPR056412">
    <property type="entry name" value="Ig_CycH"/>
</dbReference>
<evidence type="ECO:0000256" key="3">
    <source>
        <dbReference type="ARBA" id="ARBA00022748"/>
    </source>
</evidence>
<dbReference type="InterPro" id="IPR017560">
    <property type="entry name" value="Cyt_c_biogenesis_CcmI"/>
</dbReference>
<dbReference type="Pfam" id="PF23914">
    <property type="entry name" value="TPR_CcmH_CycH"/>
    <property type="match status" value="1"/>
</dbReference>
<feature type="transmembrane region" description="Helical" evidence="5">
    <location>
        <begin position="6"/>
        <end position="25"/>
    </location>
</feature>
<protein>
    <submittedName>
        <fullName evidence="8">C-type cytochrome biogenesis protein CcmI</fullName>
    </submittedName>
</protein>
<comment type="caution">
    <text evidence="8">The sequence shown here is derived from an EMBL/GenBank/DDBJ whole genome shotgun (WGS) entry which is preliminary data.</text>
</comment>